<evidence type="ECO:0000313" key="2">
    <source>
        <dbReference type="Proteomes" id="UP000033163"/>
    </source>
</evidence>
<dbReference type="HOGENOM" id="CLU_3046135_0_0_9"/>
<protein>
    <submittedName>
        <fullName evidence="1">Uncharacterized protein</fullName>
    </submittedName>
</protein>
<dbReference type="EMBL" id="LN831776">
    <property type="protein sequence ID" value="CQR51428.1"/>
    <property type="molecule type" value="Genomic_DNA"/>
</dbReference>
<accession>A0A0E4CU34</accession>
<dbReference type="AlphaFoldDB" id="A0A0E4CU34"/>
<proteinExistence type="predicted"/>
<reference evidence="2" key="1">
    <citation type="submission" date="2015-03" db="EMBL/GenBank/DDBJ databases">
        <authorList>
            <person name="Wibberg D."/>
        </authorList>
    </citation>
    <scope>NUCLEOTIDE SEQUENCE [LARGE SCALE GENOMIC DNA]</scope>
</reference>
<dbReference type="RefSeq" id="WP_020426309.1">
    <property type="nucleotide sequence ID" value="NZ_AGBD01000115.1"/>
</dbReference>
<sequence>MTINQQAESADHVWRRLELRRRRWQLLNGRLIVDEPEAAVWWLDKEIAEMEAGQ</sequence>
<dbReference type="KEGG" id="pri:PRIO_0197"/>
<evidence type="ECO:0000313" key="1">
    <source>
        <dbReference type="EMBL" id="CQR51428.1"/>
    </source>
</evidence>
<dbReference type="PATRIC" id="fig|1073571.4.peg.181"/>
<gene>
    <name evidence="1" type="ORF">PRIO_0197</name>
</gene>
<dbReference type="Proteomes" id="UP000033163">
    <property type="component" value="Chromosome I"/>
</dbReference>
<organism evidence="1 2">
    <name type="scientific">Paenibacillus riograndensis SBR5</name>
    <dbReference type="NCBI Taxonomy" id="1073571"/>
    <lineage>
        <taxon>Bacteria</taxon>
        <taxon>Bacillati</taxon>
        <taxon>Bacillota</taxon>
        <taxon>Bacilli</taxon>
        <taxon>Bacillales</taxon>
        <taxon>Paenibacillaceae</taxon>
        <taxon>Paenibacillus</taxon>
        <taxon>Paenibacillus sonchi group</taxon>
    </lineage>
</organism>
<name>A0A0E4CU34_9BACL</name>